<feature type="non-terminal residue" evidence="1">
    <location>
        <position position="1"/>
    </location>
</feature>
<reference evidence="1" key="1">
    <citation type="submission" date="2018-05" db="EMBL/GenBank/DDBJ databases">
        <authorList>
            <person name="Lanie J.A."/>
            <person name="Ng W.-L."/>
            <person name="Kazmierczak K.M."/>
            <person name="Andrzejewski T.M."/>
            <person name="Davidsen T.M."/>
            <person name="Wayne K.J."/>
            <person name="Tettelin H."/>
            <person name="Glass J.I."/>
            <person name="Rusch D."/>
            <person name="Podicherti R."/>
            <person name="Tsui H.-C.T."/>
            <person name="Winkler M.E."/>
        </authorList>
    </citation>
    <scope>NUCLEOTIDE SEQUENCE</scope>
</reference>
<accession>A0A383D7P5</accession>
<sequence length="27" mass="3042">QQPMVCLCGEAFQAFTTKLLQKRVMLG</sequence>
<organism evidence="1">
    <name type="scientific">marine metagenome</name>
    <dbReference type="NCBI Taxonomy" id="408172"/>
    <lineage>
        <taxon>unclassified sequences</taxon>
        <taxon>metagenomes</taxon>
        <taxon>ecological metagenomes</taxon>
    </lineage>
</organism>
<gene>
    <name evidence="1" type="ORF">METZ01_LOCUS493245</name>
</gene>
<evidence type="ECO:0000313" key="1">
    <source>
        <dbReference type="EMBL" id="SVE40391.1"/>
    </source>
</evidence>
<dbReference type="AlphaFoldDB" id="A0A383D7P5"/>
<proteinExistence type="predicted"/>
<name>A0A383D7P5_9ZZZZ</name>
<dbReference type="EMBL" id="UINC01214936">
    <property type="protein sequence ID" value="SVE40391.1"/>
    <property type="molecule type" value="Genomic_DNA"/>
</dbReference>
<protein>
    <submittedName>
        <fullName evidence="1">Uncharacterized protein</fullName>
    </submittedName>
</protein>
<feature type="non-terminal residue" evidence="1">
    <location>
        <position position="27"/>
    </location>
</feature>